<keyword evidence="2" id="KW-1185">Reference proteome</keyword>
<evidence type="ECO:0000313" key="1">
    <source>
        <dbReference type="EMBL" id="PLW06350.1"/>
    </source>
</evidence>
<protein>
    <submittedName>
        <fullName evidence="1">Uncharacterized protein</fullName>
    </submittedName>
</protein>
<organism evidence="1 2">
    <name type="scientific">Puccinia coronata f. sp. avenae</name>
    <dbReference type="NCBI Taxonomy" id="200324"/>
    <lineage>
        <taxon>Eukaryota</taxon>
        <taxon>Fungi</taxon>
        <taxon>Dikarya</taxon>
        <taxon>Basidiomycota</taxon>
        <taxon>Pucciniomycotina</taxon>
        <taxon>Pucciniomycetes</taxon>
        <taxon>Pucciniales</taxon>
        <taxon>Pucciniaceae</taxon>
        <taxon>Puccinia</taxon>
    </lineage>
</organism>
<reference evidence="1 2" key="1">
    <citation type="submission" date="2017-11" db="EMBL/GenBank/DDBJ databases">
        <title>De novo assembly and phasing of dikaryotic genomes from two isolates of Puccinia coronata f. sp. avenae, the causal agent of oat crown rust.</title>
        <authorList>
            <person name="Miller M.E."/>
            <person name="Zhang Y."/>
            <person name="Omidvar V."/>
            <person name="Sperschneider J."/>
            <person name="Schwessinger B."/>
            <person name="Raley C."/>
            <person name="Palmer J.M."/>
            <person name="Garnica D."/>
            <person name="Upadhyaya N."/>
            <person name="Rathjen J."/>
            <person name="Taylor J.M."/>
            <person name="Park R.F."/>
            <person name="Dodds P.N."/>
            <person name="Hirsch C.D."/>
            <person name="Kianian S.F."/>
            <person name="Figueroa M."/>
        </authorList>
    </citation>
    <scope>NUCLEOTIDE SEQUENCE [LARGE SCALE GENOMIC DNA]</scope>
    <source>
        <strain evidence="1">12NC29</strain>
    </source>
</reference>
<dbReference type="OrthoDB" id="65596at2759"/>
<evidence type="ECO:0000313" key="2">
    <source>
        <dbReference type="Proteomes" id="UP000235388"/>
    </source>
</evidence>
<dbReference type="STRING" id="200324.A0A2N5RZC9"/>
<dbReference type="EMBL" id="PGCJ01001325">
    <property type="protein sequence ID" value="PLW06350.1"/>
    <property type="molecule type" value="Genomic_DNA"/>
</dbReference>
<dbReference type="Proteomes" id="UP000235388">
    <property type="component" value="Unassembled WGS sequence"/>
</dbReference>
<accession>A0A2N5RZC9</accession>
<gene>
    <name evidence="1" type="ORF">PCANC_28199</name>
</gene>
<dbReference type="AlphaFoldDB" id="A0A2N5RZC9"/>
<sequence>MTLSPIPPEELLNQSTSFLPELDFDTTIFALDEGSFLHAALQLVSQLRQMHYYMDTASFSLRCKTRKTALDL</sequence>
<comment type="caution">
    <text evidence="1">The sequence shown here is derived from an EMBL/GenBank/DDBJ whole genome shotgun (WGS) entry which is preliminary data.</text>
</comment>
<proteinExistence type="predicted"/>
<name>A0A2N5RZC9_9BASI</name>